<feature type="transmembrane region" description="Helical" evidence="8">
    <location>
        <begin position="12"/>
        <end position="32"/>
    </location>
</feature>
<keyword evidence="4" id="KW-0997">Cell inner membrane</keyword>
<dbReference type="Gene3D" id="3.30.2090.10">
    <property type="entry name" value="Multidrug efflux transporter AcrB TolC docking domain, DN and DC subdomains"/>
    <property type="match status" value="2"/>
</dbReference>
<organism evidence="9 10">
    <name type="scientific">Halotalea alkalilenta</name>
    <dbReference type="NCBI Taxonomy" id="376489"/>
    <lineage>
        <taxon>Bacteria</taxon>
        <taxon>Pseudomonadati</taxon>
        <taxon>Pseudomonadota</taxon>
        <taxon>Gammaproteobacteria</taxon>
        <taxon>Oceanospirillales</taxon>
        <taxon>Halomonadaceae</taxon>
        <taxon>Halotalea</taxon>
    </lineage>
</organism>
<evidence type="ECO:0000256" key="3">
    <source>
        <dbReference type="ARBA" id="ARBA00022475"/>
    </source>
</evidence>
<dbReference type="InterPro" id="IPR001036">
    <property type="entry name" value="Acrflvin-R"/>
</dbReference>
<proteinExistence type="predicted"/>
<evidence type="ECO:0000256" key="5">
    <source>
        <dbReference type="ARBA" id="ARBA00022692"/>
    </source>
</evidence>
<keyword evidence="7 8" id="KW-0472">Membrane</keyword>
<feature type="transmembrane region" description="Helical" evidence="8">
    <location>
        <begin position="896"/>
        <end position="922"/>
    </location>
</feature>
<evidence type="ECO:0000256" key="2">
    <source>
        <dbReference type="ARBA" id="ARBA00022448"/>
    </source>
</evidence>
<feature type="transmembrane region" description="Helical" evidence="8">
    <location>
        <begin position="530"/>
        <end position="547"/>
    </location>
</feature>
<dbReference type="SUPFAM" id="SSF82714">
    <property type="entry name" value="Multidrug efflux transporter AcrB TolC docking domain, DN and DC subdomains"/>
    <property type="match status" value="2"/>
</dbReference>
<evidence type="ECO:0000256" key="7">
    <source>
        <dbReference type="ARBA" id="ARBA00023136"/>
    </source>
</evidence>
<evidence type="ECO:0000256" key="6">
    <source>
        <dbReference type="ARBA" id="ARBA00022989"/>
    </source>
</evidence>
<accession>A0A172YHZ2</accession>
<dbReference type="AlphaFoldDB" id="A0A172YHZ2"/>
<comment type="subcellular location">
    <subcellularLocation>
        <location evidence="1">Cell inner membrane</location>
        <topology evidence="1">Multi-pass membrane protein</topology>
    </subcellularLocation>
</comment>
<dbReference type="Gene3D" id="3.30.70.1430">
    <property type="entry name" value="Multidrug efflux transporter AcrB pore domain"/>
    <property type="match status" value="2"/>
</dbReference>
<dbReference type="PRINTS" id="PR00702">
    <property type="entry name" value="ACRIFLAVINRP"/>
</dbReference>
<gene>
    <name evidence="9" type="ORF">A5892_15865</name>
</gene>
<dbReference type="NCBIfam" id="NF033617">
    <property type="entry name" value="RND_permease_2"/>
    <property type="match status" value="1"/>
</dbReference>
<evidence type="ECO:0000313" key="9">
    <source>
        <dbReference type="EMBL" id="ANF58762.1"/>
    </source>
</evidence>
<dbReference type="SUPFAM" id="SSF82866">
    <property type="entry name" value="Multidrug efflux transporter AcrB transmembrane domain"/>
    <property type="match status" value="2"/>
</dbReference>
<feature type="transmembrane region" description="Helical" evidence="8">
    <location>
        <begin position="463"/>
        <end position="485"/>
    </location>
</feature>
<evidence type="ECO:0000256" key="4">
    <source>
        <dbReference type="ARBA" id="ARBA00022519"/>
    </source>
</evidence>
<dbReference type="PANTHER" id="PTHR32063">
    <property type="match status" value="1"/>
</dbReference>
<evidence type="ECO:0000256" key="1">
    <source>
        <dbReference type="ARBA" id="ARBA00004429"/>
    </source>
</evidence>
<keyword evidence="10" id="KW-1185">Reference proteome</keyword>
<dbReference type="GO" id="GO:0042910">
    <property type="term" value="F:xenobiotic transmembrane transporter activity"/>
    <property type="evidence" value="ECO:0007669"/>
    <property type="project" value="TreeGrafter"/>
</dbReference>
<feature type="transmembrane region" description="Helical" evidence="8">
    <location>
        <begin position="858"/>
        <end position="876"/>
    </location>
</feature>
<feature type="transmembrane region" description="Helical" evidence="8">
    <location>
        <begin position="359"/>
        <end position="380"/>
    </location>
</feature>
<dbReference type="Pfam" id="PF00873">
    <property type="entry name" value="ACR_tran"/>
    <property type="match status" value="1"/>
</dbReference>
<dbReference type="RefSeq" id="WP_064123617.1">
    <property type="nucleotide sequence ID" value="NZ_CP015243.1"/>
</dbReference>
<keyword evidence="6 8" id="KW-1133">Transmembrane helix</keyword>
<name>A0A172YHZ2_9GAMM</name>
<dbReference type="Proteomes" id="UP000077875">
    <property type="component" value="Chromosome"/>
</dbReference>
<dbReference type="SUPFAM" id="SSF82693">
    <property type="entry name" value="Multidrug efflux transporter AcrB pore domain, PN1, PN2, PC1 and PC2 subdomains"/>
    <property type="match status" value="3"/>
</dbReference>
<dbReference type="KEGG" id="haa:A5892_15865"/>
<dbReference type="PANTHER" id="PTHR32063:SF21">
    <property type="entry name" value="MULTIDRUG RESISTANCE PROTEIN MDTB"/>
    <property type="match status" value="1"/>
</dbReference>
<dbReference type="STRING" id="376489.A5892_15865"/>
<dbReference type="EMBL" id="CP015243">
    <property type="protein sequence ID" value="ANF58762.1"/>
    <property type="molecule type" value="Genomic_DNA"/>
</dbReference>
<protein>
    <submittedName>
        <fullName evidence="9">Multidrug transporter subunit MdtC</fullName>
    </submittedName>
</protein>
<feature type="transmembrane region" description="Helical" evidence="8">
    <location>
        <begin position="336"/>
        <end position="353"/>
    </location>
</feature>
<keyword evidence="3" id="KW-1003">Cell membrane</keyword>
<feature type="transmembrane region" description="Helical" evidence="8">
    <location>
        <begin position="431"/>
        <end position="451"/>
    </location>
</feature>
<keyword evidence="2" id="KW-0813">Transport</keyword>
<sequence length="1036" mass="112278">MNPSRPFILRPVATSLVMLAILIAGVLGYRMLPVASLPEVDFPTIQVTTLYPGAGPQVMLSNVTAPLEDQLGEIAGLEDMKSTSTGGASIVTLRFALDADLGVAEQEVQAAINQAESLLPSDLPMPPSYRKVNPADSPILTLAVTSDSLPLTRLYDLIDTRIAQRLSQVQGVGLVSLEGGNKPAVRVKVDPRKLAAFGLDLESLRQAIDAANVNLAKGSLYGAYRTLSIDANDQLTSAQEYRELILKYANGAAVRLSDVAEVSEGAENAYLSAWANDRQALILNVQRQPGANVIDVVDAINAQLPALREQLPSSVDLEVLSDRTETIRASIHDVQFELMLAISLVVMVTFLFLRNLRATFIPSLSVPLTLLGTFGVMYLAGFSVNNLTLMALTIATGFVIDDAIVVLENIVRHLERGKPPLRAALEGSRQIVFTVISLTISLIAVLIPLLFMEDVVGRLFREFALTLTIAILISAFISLTLTPMLCAKLLSSVPEEQREAFEPGHRPGLFGGLERGYSHALDWVLRHQPLTLAVAIAAFGVTALLYMQISKGLLPRQDTGLLQGITDASQSTSFEAMAARQRMIERIVLADPAVENVTSIIGIDGTNATLNSGRLSITLKPIGSRDSADTVVARLEQKSRSVAGISLYLQPVQELVLEDRVSRQQYQMSLTHPDRAILDREVEALLNRLNEHQAIDVATSDVQNQGSELYLSVDRDTASRLGISMNDIDATLYNAFGQRLISTIFSQSTQYRVVLGLEDRFQDGPQALERLYVSASSGALVPLTSLVDIERRSTALSLSRENQLPSALISFDVAPGYSLSDAFSAIDQASEEAHLDTDTVREYQGAALIYSHSNTSTLWLVLAAVVAAYIVLGVLYESYIHPLTILSTLPSAAIGALLALMVGGLELGMVGIVGVILLIGIVKKNAIMMIDFALDAQRNEGLVPFDAISRAARLRFRPIMMTTFAALLGALPLMFASGYGAELRKPLGFALVGGLALSQLLTLFTIPVIYLYFERLSARWQRFVNRKLPPATEERP</sequence>
<evidence type="ECO:0000256" key="8">
    <source>
        <dbReference type="SAM" id="Phobius"/>
    </source>
</evidence>
<dbReference type="Gene3D" id="3.30.70.1320">
    <property type="entry name" value="Multidrug efflux transporter AcrB pore domain like"/>
    <property type="match status" value="1"/>
</dbReference>
<evidence type="ECO:0000313" key="10">
    <source>
        <dbReference type="Proteomes" id="UP000077875"/>
    </source>
</evidence>
<reference evidence="9 10" key="1">
    <citation type="submission" date="2016-04" db="EMBL/GenBank/DDBJ databases">
        <title>Complete Genome Sequence of Halotalea alkalilenta IHB B 13600.</title>
        <authorList>
            <person name="Swarnkar M.K."/>
            <person name="Sharma A."/>
            <person name="Kaushal K."/>
            <person name="Soni R."/>
            <person name="Rana S."/>
            <person name="Singh A.K."/>
            <person name="Gulati A."/>
        </authorList>
    </citation>
    <scope>NUCLEOTIDE SEQUENCE [LARGE SCALE GENOMIC DNA]</scope>
    <source>
        <strain evidence="9 10">IHB B 13600</strain>
    </source>
</reference>
<dbReference type="Gene3D" id="3.30.70.1440">
    <property type="entry name" value="Multidrug efflux transporter AcrB pore domain"/>
    <property type="match status" value="1"/>
</dbReference>
<dbReference type="FunFam" id="1.20.1640.10:FF:000001">
    <property type="entry name" value="Efflux pump membrane transporter"/>
    <property type="match status" value="1"/>
</dbReference>
<feature type="transmembrane region" description="Helical" evidence="8">
    <location>
        <begin position="959"/>
        <end position="981"/>
    </location>
</feature>
<dbReference type="FunFam" id="3.30.70.1430:FF:000001">
    <property type="entry name" value="Efflux pump membrane transporter"/>
    <property type="match status" value="1"/>
</dbReference>
<feature type="transmembrane region" description="Helical" evidence="8">
    <location>
        <begin position="987"/>
        <end position="1013"/>
    </location>
</feature>
<dbReference type="Gene3D" id="1.20.1640.10">
    <property type="entry name" value="Multidrug efflux transporter AcrB transmembrane domain"/>
    <property type="match status" value="2"/>
</dbReference>
<keyword evidence="5 8" id="KW-0812">Transmembrane</keyword>
<dbReference type="GO" id="GO:0005886">
    <property type="term" value="C:plasma membrane"/>
    <property type="evidence" value="ECO:0007669"/>
    <property type="project" value="UniProtKB-SubCell"/>
</dbReference>
<dbReference type="InterPro" id="IPR027463">
    <property type="entry name" value="AcrB_DN_DC_subdom"/>
</dbReference>